<dbReference type="Proteomes" id="UP000008068">
    <property type="component" value="Unassembled WGS sequence"/>
</dbReference>
<dbReference type="InterPro" id="IPR053222">
    <property type="entry name" value="Zygotic_Embryogenesis-Asso"/>
</dbReference>
<keyword evidence="4" id="KW-1185">Reference proteome</keyword>
<dbReference type="Pfam" id="PF07735">
    <property type="entry name" value="FBA_2"/>
    <property type="match status" value="1"/>
</dbReference>
<evidence type="ECO:0000259" key="1">
    <source>
        <dbReference type="Pfam" id="PF00646"/>
    </source>
</evidence>
<dbReference type="InterPro" id="IPR001810">
    <property type="entry name" value="F-box_dom"/>
</dbReference>
<evidence type="ECO:0000313" key="4">
    <source>
        <dbReference type="Proteomes" id="UP000008068"/>
    </source>
</evidence>
<sequence>MNVVFPNRSPLSVKELNHVLDFMEPLDQVSFSLISKATKSIIVSRNLFAGSIHLFVDDAFKISMYTPDGKIILGLSQKNEDWNGGDPVKLIAADIVEVDHETEEESQTYQWRKEGFGIKNWINHIMKINHSQSIHHIYFYEGGERIDIDSVVNAIGGLTVNYLCTMPGCSERYRHLVDQKVHVENLNIFSNTFQGNEEIRKHLIQNYSQIVDVSFSSITFRLDDFLMMNCEELFTAGIPLKTANQFLKIWRTGCKIRLKKLRIGFPSTMILDKDVILKGIAHIELEDNAYKINGANGSLATVFIDPEQSVVEFVVSEG</sequence>
<dbReference type="InParanoid" id="G0P7U3"/>
<feature type="domain" description="F-box" evidence="1">
    <location>
        <begin position="15"/>
        <end position="48"/>
    </location>
</feature>
<dbReference type="eggNOG" id="ENOG502TKTK">
    <property type="taxonomic scope" value="Eukaryota"/>
</dbReference>
<dbReference type="PANTHER" id="PTHR22899">
    <property type="entry name" value="CYCLIN-RELATED F-BOX FAMILY"/>
    <property type="match status" value="1"/>
</dbReference>
<dbReference type="AlphaFoldDB" id="G0P7U3"/>
<accession>G0P7U3</accession>
<organism evidence="4">
    <name type="scientific">Caenorhabditis brenneri</name>
    <name type="common">Nematode worm</name>
    <dbReference type="NCBI Taxonomy" id="135651"/>
    <lineage>
        <taxon>Eukaryota</taxon>
        <taxon>Metazoa</taxon>
        <taxon>Ecdysozoa</taxon>
        <taxon>Nematoda</taxon>
        <taxon>Chromadorea</taxon>
        <taxon>Rhabditida</taxon>
        <taxon>Rhabditina</taxon>
        <taxon>Rhabditomorpha</taxon>
        <taxon>Rhabditoidea</taxon>
        <taxon>Rhabditidae</taxon>
        <taxon>Peloderinae</taxon>
        <taxon>Caenorhabditis</taxon>
    </lineage>
</organism>
<gene>
    <name evidence="3" type="ORF">CAEBREN_21118</name>
</gene>
<protein>
    <submittedName>
        <fullName evidence="3">Uncharacterized protein</fullName>
    </submittedName>
</protein>
<dbReference type="HOGENOM" id="CLU_028840_1_3_1"/>
<dbReference type="PANTHER" id="PTHR22899:SF0">
    <property type="entry name" value="F-BOX ASSOCIATED DOMAIN-CONTAINING PROTEIN-RELATED"/>
    <property type="match status" value="1"/>
</dbReference>
<dbReference type="OrthoDB" id="5910839at2759"/>
<dbReference type="Pfam" id="PF00646">
    <property type="entry name" value="F-box"/>
    <property type="match status" value="1"/>
</dbReference>
<dbReference type="EMBL" id="GL380120">
    <property type="protein sequence ID" value="EGT47334.1"/>
    <property type="molecule type" value="Genomic_DNA"/>
</dbReference>
<evidence type="ECO:0000313" key="3">
    <source>
        <dbReference type="EMBL" id="EGT47334.1"/>
    </source>
</evidence>
<reference evidence="4" key="1">
    <citation type="submission" date="2011-07" db="EMBL/GenBank/DDBJ databases">
        <authorList>
            <consortium name="Caenorhabditis brenneri Sequencing and Analysis Consortium"/>
            <person name="Wilson R.K."/>
        </authorList>
    </citation>
    <scope>NUCLEOTIDE SEQUENCE [LARGE SCALE GENOMIC DNA]</scope>
    <source>
        <strain evidence="4">PB2801</strain>
    </source>
</reference>
<dbReference type="OMA" id="NWINHIM"/>
<dbReference type="InterPro" id="IPR012885">
    <property type="entry name" value="F-box_Sdz-33"/>
</dbReference>
<name>G0P7U3_CAEBE</name>
<proteinExistence type="predicted"/>
<feature type="domain" description="Sdz-33 F-box" evidence="2">
    <location>
        <begin position="199"/>
        <end position="263"/>
    </location>
</feature>
<evidence type="ECO:0000259" key="2">
    <source>
        <dbReference type="Pfam" id="PF07735"/>
    </source>
</evidence>